<dbReference type="AlphaFoldDB" id="A0A7J7V0V3"/>
<organism evidence="1 2">
    <name type="scientific">Pipistrellus kuhlii</name>
    <name type="common">Kuhl's pipistrelle</name>
    <dbReference type="NCBI Taxonomy" id="59472"/>
    <lineage>
        <taxon>Eukaryota</taxon>
        <taxon>Metazoa</taxon>
        <taxon>Chordata</taxon>
        <taxon>Craniata</taxon>
        <taxon>Vertebrata</taxon>
        <taxon>Euteleostomi</taxon>
        <taxon>Mammalia</taxon>
        <taxon>Eutheria</taxon>
        <taxon>Laurasiatheria</taxon>
        <taxon>Chiroptera</taxon>
        <taxon>Yangochiroptera</taxon>
        <taxon>Vespertilionidae</taxon>
        <taxon>Pipistrellus</taxon>
    </lineage>
</organism>
<reference evidence="1 2" key="1">
    <citation type="journal article" date="2020" name="Nature">
        <title>Six reference-quality genomes reveal evolution of bat adaptations.</title>
        <authorList>
            <person name="Jebb D."/>
            <person name="Huang Z."/>
            <person name="Pippel M."/>
            <person name="Hughes G.M."/>
            <person name="Lavrichenko K."/>
            <person name="Devanna P."/>
            <person name="Winkler S."/>
            <person name="Jermiin L.S."/>
            <person name="Skirmuntt E.C."/>
            <person name="Katzourakis A."/>
            <person name="Burkitt-Gray L."/>
            <person name="Ray D.A."/>
            <person name="Sullivan K.A.M."/>
            <person name="Roscito J.G."/>
            <person name="Kirilenko B.M."/>
            <person name="Davalos L.M."/>
            <person name="Corthals A.P."/>
            <person name="Power M.L."/>
            <person name="Jones G."/>
            <person name="Ransome R.D."/>
            <person name="Dechmann D.K.N."/>
            <person name="Locatelli A.G."/>
            <person name="Puechmaille S.J."/>
            <person name="Fedrigo O."/>
            <person name="Jarvis E.D."/>
            <person name="Hiller M."/>
            <person name="Vernes S.C."/>
            <person name="Myers E.W."/>
            <person name="Teeling E.C."/>
        </authorList>
    </citation>
    <scope>NUCLEOTIDE SEQUENCE [LARGE SCALE GENOMIC DNA]</scope>
    <source>
        <strain evidence="1">MPipKuh1</strain>
        <tissue evidence="1">Flight muscle</tissue>
    </source>
</reference>
<evidence type="ECO:0000313" key="2">
    <source>
        <dbReference type="Proteomes" id="UP000558488"/>
    </source>
</evidence>
<protein>
    <submittedName>
        <fullName evidence="1">Uncharacterized protein</fullName>
    </submittedName>
</protein>
<sequence length="163" mass="17830">MRTQRPREGMCLAQGHTARLAHASIQWAFPNPKLSGAMVLSVVGGPVTSTSPWMLVKMHILRPLLRPAATKSLRMRPCSLHFSKPFRCILGSVGELLKEFPDRIPCNSLVFSLGGASAPETQPAGLPHCSFPLVFTCWLSPSAVQRRSSGHPSQRCSGREPLY</sequence>
<keyword evidence="2" id="KW-1185">Reference proteome</keyword>
<gene>
    <name evidence="1" type="ORF">mPipKuh1_008616</name>
</gene>
<comment type="caution">
    <text evidence="1">The sequence shown here is derived from an EMBL/GenBank/DDBJ whole genome shotgun (WGS) entry which is preliminary data.</text>
</comment>
<dbReference type="EMBL" id="JACAGB010000017">
    <property type="protein sequence ID" value="KAF6318616.1"/>
    <property type="molecule type" value="Genomic_DNA"/>
</dbReference>
<evidence type="ECO:0000313" key="1">
    <source>
        <dbReference type="EMBL" id="KAF6318616.1"/>
    </source>
</evidence>
<name>A0A7J7V0V3_PIPKU</name>
<accession>A0A7J7V0V3</accession>
<dbReference type="Proteomes" id="UP000558488">
    <property type="component" value="Unassembled WGS sequence"/>
</dbReference>
<proteinExistence type="predicted"/>